<keyword evidence="7" id="KW-1185">Reference proteome</keyword>
<dbReference type="Gene3D" id="3.40.140.10">
    <property type="entry name" value="Cytidine Deaminase, domain 2"/>
    <property type="match status" value="1"/>
</dbReference>
<dbReference type="RefSeq" id="WP_130544334.1">
    <property type="nucleotide sequence ID" value="NZ_CP042431.1"/>
</dbReference>
<evidence type="ECO:0000256" key="3">
    <source>
        <dbReference type="ARBA" id="ARBA00022801"/>
    </source>
</evidence>
<proteinExistence type="inferred from homology"/>
<dbReference type="InterPro" id="IPR016193">
    <property type="entry name" value="Cytidine_deaminase-like"/>
</dbReference>
<evidence type="ECO:0000256" key="1">
    <source>
        <dbReference type="ARBA" id="ARBA00006576"/>
    </source>
</evidence>
<dbReference type="OrthoDB" id="9802676at2"/>
<sequence length="158" mass="17626">MSTREQRFMQAAIDVAREGMLQGKGGPFGCVIVLGEEIVGKGCNSVVGDNDPTAHAEVVAIRDACKNLRSFQLTGCEVYTSCEPCPMCLGAIYWARPKRVFFAANRHDAQQAGFDDSFIYEELKLPYEARQILMNEFGRNDAVKLFEEYAQLPGKVEY</sequence>
<gene>
    <name evidence="6" type="ORF">EV199_5850</name>
</gene>
<dbReference type="FunFam" id="3.40.140.10:FF:000011">
    <property type="entry name" value="tRNA-specific adenosine deaminase"/>
    <property type="match status" value="1"/>
</dbReference>
<keyword evidence="2" id="KW-0479">Metal-binding</keyword>
<comment type="caution">
    <text evidence="6">The sequence shown here is derived from an EMBL/GenBank/DDBJ whole genome shotgun (WGS) entry which is preliminary data.</text>
</comment>
<dbReference type="PROSITE" id="PS51747">
    <property type="entry name" value="CYT_DCMP_DEAMINASES_2"/>
    <property type="match status" value="1"/>
</dbReference>
<dbReference type="Proteomes" id="UP000293874">
    <property type="component" value="Unassembled WGS sequence"/>
</dbReference>
<protein>
    <submittedName>
        <fullName evidence="6">tRNA(Arg) A34 adenosine deaminase TadA</fullName>
    </submittedName>
</protein>
<organism evidence="6 7">
    <name type="scientific">Pseudobacter ginsenosidimutans</name>
    <dbReference type="NCBI Taxonomy" id="661488"/>
    <lineage>
        <taxon>Bacteria</taxon>
        <taxon>Pseudomonadati</taxon>
        <taxon>Bacteroidota</taxon>
        <taxon>Chitinophagia</taxon>
        <taxon>Chitinophagales</taxon>
        <taxon>Chitinophagaceae</taxon>
        <taxon>Pseudobacter</taxon>
    </lineage>
</organism>
<keyword evidence="3" id="KW-0378">Hydrolase</keyword>
<evidence type="ECO:0000313" key="6">
    <source>
        <dbReference type="EMBL" id="RZS65095.1"/>
    </source>
</evidence>
<dbReference type="Pfam" id="PF00383">
    <property type="entry name" value="dCMP_cyt_deam_1"/>
    <property type="match status" value="1"/>
</dbReference>
<dbReference type="CDD" id="cd01285">
    <property type="entry name" value="nucleoside_deaminase"/>
    <property type="match status" value="1"/>
</dbReference>
<dbReference type="PROSITE" id="PS00903">
    <property type="entry name" value="CYT_DCMP_DEAMINASES_1"/>
    <property type="match status" value="1"/>
</dbReference>
<keyword evidence="4" id="KW-0862">Zinc</keyword>
<accession>A0A4Q7MA87</accession>
<reference evidence="6 7" key="1">
    <citation type="submission" date="2019-02" db="EMBL/GenBank/DDBJ databases">
        <title>Genomic Encyclopedia of Type Strains, Phase IV (KMG-IV): sequencing the most valuable type-strain genomes for metagenomic binning, comparative biology and taxonomic classification.</title>
        <authorList>
            <person name="Goeker M."/>
        </authorList>
    </citation>
    <scope>NUCLEOTIDE SEQUENCE [LARGE SCALE GENOMIC DNA]</scope>
    <source>
        <strain evidence="6 7">DSM 18116</strain>
    </source>
</reference>
<evidence type="ECO:0000313" key="7">
    <source>
        <dbReference type="Proteomes" id="UP000293874"/>
    </source>
</evidence>
<dbReference type="PANTHER" id="PTHR11079:SF161">
    <property type="entry name" value="CMP_DCMP-TYPE DEAMINASE DOMAIN-CONTAINING PROTEIN"/>
    <property type="match status" value="1"/>
</dbReference>
<comment type="similarity">
    <text evidence="1">Belongs to the cytidine and deoxycytidylate deaminase family.</text>
</comment>
<dbReference type="GO" id="GO:0006152">
    <property type="term" value="P:purine nucleoside catabolic process"/>
    <property type="evidence" value="ECO:0007669"/>
    <property type="project" value="TreeGrafter"/>
</dbReference>
<evidence type="ECO:0000256" key="2">
    <source>
        <dbReference type="ARBA" id="ARBA00022723"/>
    </source>
</evidence>
<evidence type="ECO:0000259" key="5">
    <source>
        <dbReference type="PROSITE" id="PS51747"/>
    </source>
</evidence>
<dbReference type="SUPFAM" id="SSF53927">
    <property type="entry name" value="Cytidine deaminase-like"/>
    <property type="match status" value="1"/>
</dbReference>
<name>A0A4Q7MA87_9BACT</name>
<feature type="domain" description="CMP/dCMP-type deaminase" evidence="5">
    <location>
        <begin position="3"/>
        <end position="117"/>
    </location>
</feature>
<dbReference type="InterPro" id="IPR016192">
    <property type="entry name" value="APOBEC/CMP_deaminase_Zn-bd"/>
</dbReference>
<dbReference type="EMBL" id="SGXA01000006">
    <property type="protein sequence ID" value="RZS65095.1"/>
    <property type="molecule type" value="Genomic_DNA"/>
</dbReference>
<dbReference type="InterPro" id="IPR002125">
    <property type="entry name" value="CMP_dCMP_dom"/>
</dbReference>
<dbReference type="GO" id="GO:0008270">
    <property type="term" value="F:zinc ion binding"/>
    <property type="evidence" value="ECO:0007669"/>
    <property type="project" value="InterPro"/>
</dbReference>
<evidence type="ECO:0000256" key="4">
    <source>
        <dbReference type="ARBA" id="ARBA00022833"/>
    </source>
</evidence>
<dbReference type="AlphaFoldDB" id="A0A4Q7MA87"/>
<dbReference type="PANTHER" id="PTHR11079">
    <property type="entry name" value="CYTOSINE DEAMINASE FAMILY MEMBER"/>
    <property type="match status" value="1"/>
</dbReference>
<dbReference type="GO" id="GO:0047974">
    <property type="term" value="F:guanosine deaminase activity"/>
    <property type="evidence" value="ECO:0007669"/>
    <property type="project" value="TreeGrafter"/>
</dbReference>